<accession>A0A917M818</accession>
<dbReference type="AlphaFoldDB" id="A0A917M818"/>
<dbReference type="Proteomes" id="UP000647241">
    <property type="component" value="Unassembled WGS sequence"/>
</dbReference>
<dbReference type="InterPro" id="IPR051200">
    <property type="entry name" value="Host-pathogen_enzymatic-act"/>
</dbReference>
<keyword evidence="2" id="KW-1185">Reference proteome</keyword>
<reference evidence="1" key="1">
    <citation type="journal article" date="2014" name="Int. J. Syst. Evol. Microbiol.">
        <title>Complete genome sequence of Corynebacterium casei LMG S-19264T (=DSM 44701T), isolated from a smear-ripened cheese.</title>
        <authorList>
            <consortium name="US DOE Joint Genome Institute (JGI-PGF)"/>
            <person name="Walter F."/>
            <person name="Albersmeier A."/>
            <person name="Kalinowski J."/>
            <person name="Ruckert C."/>
        </authorList>
    </citation>
    <scope>NUCLEOTIDE SEQUENCE</scope>
    <source>
        <strain evidence="1">CGMCC 1.12997</strain>
    </source>
</reference>
<evidence type="ECO:0000313" key="2">
    <source>
        <dbReference type="Proteomes" id="UP000647241"/>
    </source>
</evidence>
<comment type="caution">
    <text evidence="1">The sequence shown here is derived from an EMBL/GenBank/DDBJ whole genome shotgun (WGS) entry which is preliminary data.</text>
</comment>
<name>A0A917M818_9BACT</name>
<dbReference type="SUPFAM" id="SSF51004">
    <property type="entry name" value="C-terminal (heme d1) domain of cytochrome cd1-nitrite reductase"/>
    <property type="match status" value="1"/>
</dbReference>
<gene>
    <name evidence="1" type="ORF">GCM10011585_29330</name>
</gene>
<sequence length="450" mass="49957">MSAAVQGSFDHFGIDLKRNRLFVTAEDYKSVLVFDLNTGAVIHRIEGVVRPHAILYRSNVDRLYITDGEDGSVRVFDAETYRQIGRIALLKDADSIGFDVSRKLLYVDNGGRDVGKNYSMLSVIDTTNNTKVQDIRIEGDTLEAMALDSYRPRLYVNDKATNEVVVVDRFTNKVFAKWPLTMCHVNVAMALDEQRQRLFVGCRSGQIVVLDSNTGKELQTLRIHTGVDDLIYDPVTRRIYASTDGFIDVFDQINLNDYVSRGSIASGAKGRTERLVPELNRLFVAIPKSSAANAHVLVFEPENTQPPVTRPVDIQEPVHAPVAEKMVLEELSEHPLLRRMGLHVIPPGGKTMILIANGNETRLGIHTSEGDFAAVKSGKTYGPRIPDGEFYNMKMPMFDARGRRIGILVMEIACTDAHSEAEAATKAESIRSELASKIPNLDALFAPLPN</sequence>
<evidence type="ECO:0000313" key="1">
    <source>
        <dbReference type="EMBL" id="GGG83701.1"/>
    </source>
</evidence>
<dbReference type="InterPro" id="IPR011048">
    <property type="entry name" value="Haem_d1_sf"/>
</dbReference>
<reference evidence="1" key="2">
    <citation type="submission" date="2020-09" db="EMBL/GenBank/DDBJ databases">
        <authorList>
            <person name="Sun Q."/>
            <person name="Zhou Y."/>
        </authorList>
    </citation>
    <scope>NUCLEOTIDE SEQUENCE</scope>
    <source>
        <strain evidence="1">CGMCC 1.12997</strain>
    </source>
</reference>
<dbReference type="EMBL" id="BMGT01000003">
    <property type="protein sequence ID" value="GGG83701.1"/>
    <property type="molecule type" value="Genomic_DNA"/>
</dbReference>
<protein>
    <recommendedName>
        <fullName evidence="3">DNA-binding beta-propeller fold protein YncE</fullName>
    </recommendedName>
</protein>
<evidence type="ECO:0008006" key="3">
    <source>
        <dbReference type="Google" id="ProtNLM"/>
    </source>
</evidence>
<dbReference type="PANTHER" id="PTHR47197">
    <property type="entry name" value="PROTEIN NIRF"/>
    <property type="match status" value="1"/>
</dbReference>
<dbReference type="PANTHER" id="PTHR47197:SF3">
    <property type="entry name" value="DIHYDRO-HEME D1 DEHYDROGENASE"/>
    <property type="match status" value="1"/>
</dbReference>
<dbReference type="Gene3D" id="2.130.10.10">
    <property type="entry name" value="YVTN repeat-like/Quinoprotein amine dehydrogenase"/>
    <property type="match status" value="2"/>
</dbReference>
<dbReference type="InterPro" id="IPR015943">
    <property type="entry name" value="WD40/YVTN_repeat-like_dom_sf"/>
</dbReference>
<proteinExistence type="predicted"/>
<organism evidence="1 2">
    <name type="scientific">Edaphobacter dinghuensis</name>
    <dbReference type="NCBI Taxonomy" id="1560005"/>
    <lineage>
        <taxon>Bacteria</taxon>
        <taxon>Pseudomonadati</taxon>
        <taxon>Acidobacteriota</taxon>
        <taxon>Terriglobia</taxon>
        <taxon>Terriglobales</taxon>
        <taxon>Acidobacteriaceae</taxon>
        <taxon>Edaphobacter</taxon>
    </lineage>
</organism>